<evidence type="ECO:0000313" key="1">
    <source>
        <dbReference type="EMBL" id="CDW43202.1"/>
    </source>
</evidence>
<name>A0A0K2UZA2_LEPSM</name>
<dbReference type="EMBL" id="HACA01025842">
    <property type="protein sequence ID" value="CDW43203.1"/>
    <property type="molecule type" value="Transcribed_RNA"/>
</dbReference>
<dbReference type="EMBL" id="HACA01025841">
    <property type="protein sequence ID" value="CDW43202.1"/>
    <property type="molecule type" value="Transcribed_RNA"/>
</dbReference>
<accession>A0A0K2UZA2</accession>
<dbReference type="AlphaFoldDB" id="A0A0K2UZA2"/>
<reference evidence="1" key="1">
    <citation type="submission" date="2014-05" db="EMBL/GenBank/DDBJ databases">
        <authorList>
            <person name="Chronopoulou M."/>
        </authorList>
    </citation>
    <scope>NUCLEOTIDE SEQUENCE</scope>
    <source>
        <tissue evidence="1">Whole organism</tissue>
    </source>
</reference>
<sequence length="140" mass="16077">MNRIYEMLMNDSSIEGLKMRNMSLKCMQYANDLTVFLTGYENDLLKSINSSMEVLQIFCRKSGLTINLGKTEILSNCEEFLRPHFGNFVFVTSTSLLGIEVTLSSHESRSNNENKIMNMLLISIMIYRITPLPRYEAMLA</sequence>
<organism evidence="1">
    <name type="scientific">Lepeophtheirus salmonis</name>
    <name type="common">Salmon louse</name>
    <name type="synonym">Caligus salmonis</name>
    <dbReference type="NCBI Taxonomy" id="72036"/>
    <lineage>
        <taxon>Eukaryota</taxon>
        <taxon>Metazoa</taxon>
        <taxon>Ecdysozoa</taxon>
        <taxon>Arthropoda</taxon>
        <taxon>Crustacea</taxon>
        <taxon>Multicrustacea</taxon>
        <taxon>Hexanauplia</taxon>
        <taxon>Copepoda</taxon>
        <taxon>Siphonostomatoida</taxon>
        <taxon>Caligidae</taxon>
        <taxon>Lepeophtheirus</taxon>
    </lineage>
</organism>
<evidence type="ECO:0008006" key="2">
    <source>
        <dbReference type="Google" id="ProtNLM"/>
    </source>
</evidence>
<proteinExistence type="predicted"/>
<protein>
    <recommendedName>
        <fullName evidence="2">Reverse transcriptase domain-containing protein</fullName>
    </recommendedName>
</protein>